<dbReference type="PANTHER" id="PTHR35526">
    <property type="entry name" value="ANTI-SIGMA-F FACTOR RSBW-RELATED"/>
    <property type="match status" value="1"/>
</dbReference>
<dbReference type="SUPFAM" id="SSF55874">
    <property type="entry name" value="ATPase domain of HSP90 chaperone/DNA topoisomerase II/histidine kinase"/>
    <property type="match status" value="1"/>
</dbReference>
<dbReference type="EC" id="2.7.11.1" evidence="3"/>
<evidence type="ECO:0000259" key="2">
    <source>
        <dbReference type="Pfam" id="PF13581"/>
    </source>
</evidence>
<organism evidence="3 4">
    <name type="scientific">Paenibacillus alvei</name>
    <name type="common">Bacillus alvei</name>
    <dbReference type="NCBI Taxonomy" id="44250"/>
    <lineage>
        <taxon>Bacteria</taxon>
        <taxon>Bacillati</taxon>
        <taxon>Bacillota</taxon>
        <taxon>Bacilli</taxon>
        <taxon>Bacillales</taxon>
        <taxon>Paenibacillaceae</taxon>
        <taxon>Paenibacillus</taxon>
    </lineage>
</organism>
<sequence length="152" mass="16719">MEHAREWKRVKLSLPAQAEYVELARLTLYGIASRIGFSYEEIEDMKVAISEACNNAVLYAYDSQGGVVEVLFEVAEDEIGIIVQDEGASFDAASKTSGVEGLHDKQLEDIQAGGLGFYLMQALMDEVEVMSVDGHGTVVKMKKRLQQSGELL</sequence>
<dbReference type="Proteomes" id="UP000304148">
    <property type="component" value="Chromosome"/>
</dbReference>
<dbReference type="InterPro" id="IPR050267">
    <property type="entry name" value="Anti-sigma-factor_SerPK"/>
</dbReference>
<dbReference type="Gene3D" id="3.30.565.10">
    <property type="entry name" value="Histidine kinase-like ATPase, C-terminal domain"/>
    <property type="match status" value="1"/>
</dbReference>
<keyword evidence="1" id="KW-0723">Serine/threonine-protein kinase</keyword>
<gene>
    <name evidence="3" type="primary">rsbW</name>
    <name evidence="3" type="ORF">PBLR_10352</name>
</gene>
<dbReference type="CDD" id="cd16936">
    <property type="entry name" value="HATPase_RsbW-like"/>
    <property type="match status" value="1"/>
</dbReference>
<name>A0A383R532_PAEAL</name>
<evidence type="ECO:0000313" key="4">
    <source>
        <dbReference type="Proteomes" id="UP000304148"/>
    </source>
</evidence>
<proteinExistence type="predicted"/>
<dbReference type="PANTHER" id="PTHR35526:SF3">
    <property type="entry name" value="ANTI-SIGMA-F FACTOR RSBW"/>
    <property type="match status" value="1"/>
</dbReference>
<accession>A0A383R532</accession>
<keyword evidence="3" id="KW-0418">Kinase</keyword>
<dbReference type="RefSeq" id="WP_138184460.1">
    <property type="nucleotide sequence ID" value="NZ_LS992241.1"/>
</dbReference>
<dbReference type="EMBL" id="LS992241">
    <property type="protein sequence ID" value="SYX81933.1"/>
    <property type="molecule type" value="Genomic_DNA"/>
</dbReference>
<feature type="domain" description="Histidine kinase/HSP90-like ATPase" evidence="2">
    <location>
        <begin position="14"/>
        <end position="143"/>
    </location>
</feature>
<protein>
    <submittedName>
        <fullName evidence="3">Switch protein/serine kinase and anti-sigma factor (Inhibitory sigma-B binding protein)</fullName>
        <ecNumber evidence="3">2.7.11.1</ecNumber>
    </submittedName>
</protein>
<dbReference type="InterPro" id="IPR003594">
    <property type="entry name" value="HATPase_dom"/>
</dbReference>
<dbReference type="Pfam" id="PF13581">
    <property type="entry name" value="HATPase_c_2"/>
    <property type="match status" value="1"/>
</dbReference>
<dbReference type="InterPro" id="IPR036890">
    <property type="entry name" value="HATPase_C_sf"/>
</dbReference>
<reference evidence="4" key="1">
    <citation type="submission" date="2018-08" db="EMBL/GenBank/DDBJ databases">
        <authorList>
            <person name="Chevrot R."/>
        </authorList>
    </citation>
    <scope>NUCLEOTIDE SEQUENCE [LARGE SCALE GENOMIC DNA]</scope>
</reference>
<dbReference type="GO" id="GO:0004674">
    <property type="term" value="F:protein serine/threonine kinase activity"/>
    <property type="evidence" value="ECO:0007669"/>
    <property type="project" value="UniProtKB-KW"/>
</dbReference>
<keyword evidence="3" id="KW-0808">Transferase</keyword>
<dbReference type="NCBIfam" id="NF003144">
    <property type="entry name" value="PRK04069.1"/>
    <property type="match status" value="1"/>
</dbReference>
<evidence type="ECO:0000256" key="1">
    <source>
        <dbReference type="ARBA" id="ARBA00022527"/>
    </source>
</evidence>
<evidence type="ECO:0000313" key="3">
    <source>
        <dbReference type="EMBL" id="SYX81933.1"/>
    </source>
</evidence>
<dbReference type="AlphaFoldDB" id="A0A383R532"/>